<evidence type="ECO:0000313" key="8">
    <source>
        <dbReference type="EMBL" id="ATQ42351.1"/>
    </source>
</evidence>
<feature type="binding site" evidence="5">
    <location>
        <begin position="179"/>
        <end position="184"/>
    </location>
    <ligand>
        <name>NAD(+)</name>
        <dbReference type="ChEBI" id="CHEBI:57540"/>
    </ligand>
</feature>
<evidence type="ECO:0000256" key="5">
    <source>
        <dbReference type="PIRSR" id="PIRSR000188-2"/>
    </source>
</evidence>
<dbReference type="Pfam" id="PF00208">
    <property type="entry name" value="ELFV_dehydrog"/>
    <property type="match status" value="2"/>
</dbReference>
<feature type="active site" description="Proton donor/acceptor" evidence="4">
    <location>
        <position position="80"/>
    </location>
</feature>
<dbReference type="OrthoDB" id="9803297at2"/>
<keyword evidence="9" id="KW-1185">Reference proteome</keyword>
<dbReference type="PRINTS" id="PR00082">
    <property type="entry name" value="GLFDHDRGNASE"/>
</dbReference>
<dbReference type="Gene3D" id="3.40.50.720">
    <property type="entry name" value="NAD(P)-binding Rossmann-like Domain"/>
    <property type="match status" value="1"/>
</dbReference>
<proteinExistence type="inferred from homology"/>
<evidence type="ECO:0000259" key="7">
    <source>
        <dbReference type="SMART" id="SM00839"/>
    </source>
</evidence>
<evidence type="ECO:0000256" key="3">
    <source>
        <dbReference type="ARBA" id="ARBA00023027"/>
    </source>
</evidence>
<protein>
    <submittedName>
        <fullName evidence="8">Amino acid dehydrogenase</fullName>
    </submittedName>
</protein>
<feature type="domain" description="Glutamate/phenylalanine/leucine/valine/L-tryptophan dehydrogenase C-terminal" evidence="7">
    <location>
        <begin position="144"/>
        <end position="356"/>
    </location>
</feature>
<dbReference type="SUPFAM" id="SSF53223">
    <property type="entry name" value="Aminoacid dehydrogenase-like, N-terminal domain"/>
    <property type="match status" value="1"/>
</dbReference>
<name>A0A2D2AWK8_9CAUL</name>
<evidence type="ECO:0000256" key="6">
    <source>
        <dbReference type="RuleBase" id="RU004417"/>
    </source>
</evidence>
<comment type="similarity">
    <text evidence="1 6">Belongs to the Glu/Leu/Phe/Val dehydrogenases family.</text>
</comment>
<dbReference type="InterPro" id="IPR046346">
    <property type="entry name" value="Aminoacid_DH-like_N_sf"/>
</dbReference>
<dbReference type="PIRSF" id="PIRSF000188">
    <property type="entry name" value="Phe_leu_dh"/>
    <property type="match status" value="1"/>
</dbReference>
<dbReference type="InterPro" id="IPR006097">
    <property type="entry name" value="Glu/Leu/Phe/Val/Trp_DH_dimer"/>
</dbReference>
<dbReference type="KEGG" id="cmb:CSW64_07950"/>
<dbReference type="GO" id="GO:0016639">
    <property type="term" value="F:oxidoreductase activity, acting on the CH-NH2 group of donors, NAD or NADP as acceptor"/>
    <property type="evidence" value="ECO:0007669"/>
    <property type="project" value="InterPro"/>
</dbReference>
<evidence type="ECO:0000256" key="4">
    <source>
        <dbReference type="PIRSR" id="PIRSR000188-1"/>
    </source>
</evidence>
<accession>A0A2D2AWK8</accession>
<dbReference type="PANTHER" id="PTHR42722:SF1">
    <property type="entry name" value="VALINE DEHYDROGENASE"/>
    <property type="match status" value="1"/>
</dbReference>
<dbReference type="InterPro" id="IPR006095">
    <property type="entry name" value="Glu/Leu/Phe/Val/Trp_DH"/>
</dbReference>
<dbReference type="InterPro" id="IPR016211">
    <property type="entry name" value="Glu/Phe/Leu/Val/Trp_DH_bac/arc"/>
</dbReference>
<dbReference type="InterPro" id="IPR036291">
    <property type="entry name" value="NAD(P)-bd_dom_sf"/>
</dbReference>
<dbReference type="GO" id="GO:0000166">
    <property type="term" value="F:nucleotide binding"/>
    <property type="evidence" value="ECO:0007669"/>
    <property type="project" value="UniProtKB-KW"/>
</dbReference>
<evidence type="ECO:0000256" key="1">
    <source>
        <dbReference type="ARBA" id="ARBA00006382"/>
    </source>
</evidence>
<gene>
    <name evidence="8" type="ORF">CSW64_07950</name>
</gene>
<dbReference type="RefSeq" id="WP_099621608.1">
    <property type="nucleotide sequence ID" value="NZ_CP024201.1"/>
</dbReference>
<dbReference type="CDD" id="cd01075">
    <property type="entry name" value="NAD_bind_Leu_Phe_Val_DH"/>
    <property type="match status" value="1"/>
</dbReference>
<keyword evidence="2 6" id="KW-0560">Oxidoreductase</keyword>
<dbReference type="InterPro" id="IPR006096">
    <property type="entry name" value="Glu/Leu/Phe/Val/Trp_DH_C"/>
</dbReference>
<sequence>MTLFDSPDFANHEGVHAVFDEKSGLKTIIAVHSTARGPAAGGCRMWPYASAEQALTDALRLSQGMSYKNAMADLPLGGGKSVIIGNSRTDKTPALFEAFGRAVDGLGGQYWTAEDVGVSPGDLAHASRVTKYVAGLEGHPAASGDPSPVTAEGVFRGVRLCVERAYDRDLTGVTVAIQGVGHVGAYLAEKLHAAGAKLVITDVNEQALAAVAAKTGAQIVAPDAIFDVEAEVFAPCALGGAVNLQSLSRLKGRVIAGAANNQLATPEVGRLLFDKGLLYAPDYVINGGGIINVAAEIIGIENGTAFDADWVNAKLDRLALTLAEVLDRSAAEKRPTHEVADEMAKARIADATRVKAAA</sequence>
<organism evidence="8 9">
    <name type="scientific">Caulobacter mirabilis</name>
    <dbReference type="NCBI Taxonomy" id="69666"/>
    <lineage>
        <taxon>Bacteria</taxon>
        <taxon>Pseudomonadati</taxon>
        <taxon>Pseudomonadota</taxon>
        <taxon>Alphaproteobacteria</taxon>
        <taxon>Caulobacterales</taxon>
        <taxon>Caulobacteraceae</taxon>
        <taxon>Caulobacter</taxon>
    </lineage>
</organism>
<dbReference type="Proteomes" id="UP000228945">
    <property type="component" value="Chromosome"/>
</dbReference>
<dbReference type="Gene3D" id="3.40.50.10860">
    <property type="entry name" value="Leucine Dehydrogenase, chain A, domain 1"/>
    <property type="match status" value="1"/>
</dbReference>
<dbReference type="SUPFAM" id="SSF51735">
    <property type="entry name" value="NAD(P)-binding Rossmann-fold domains"/>
    <property type="match status" value="1"/>
</dbReference>
<dbReference type="SMART" id="SM00839">
    <property type="entry name" value="ELFV_dehydrog"/>
    <property type="match status" value="1"/>
</dbReference>
<dbReference type="Pfam" id="PF02812">
    <property type="entry name" value="ELFV_dehydrog_N"/>
    <property type="match status" value="1"/>
</dbReference>
<reference evidence="8 9" key="1">
    <citation type="submission" date="2017-10" db="EMBL/GenBank/DDBJ databases">
        <title>Genome sequence of Caulobacter mirabilis FWC38.</title>
        <authorList>
            <person name="Fiebig A."/>
            <person name="Crosson S."/>
        </authorList>
    </citation>
    <scope>NUCLEOTIDE SEQUENCE [LARGE SCALE GENOMIC DNA]</scope>
    <source>
        <strain evidence="8 9">FWC 38</strain>
    </source>
</reference>
<keyword evidence="5" id="KW-0547">Nucleotide-binding</keyword>
<dbReference type="GO" id="GO:0006520">
    <property type="term" value="P:amino acid metabolic process"/>
    <property type="evidence" value="ECO:0007669"/>
    <property type="project" value="InterPro"/>
</dbReference>
<evidence type="ECO:0000256" key="2">
    <source>
        <dbReference type="ARBA" id="ARBA00023002"/>
    </source>
</evidence>
<keyword evidence="3 5" id="KW-0520">NAD</keyword>
<evidence type="ECO:0000313" key="9">
    <source>
        <dbReference type="Proteomes" id="UP000228945"/>
    </source>
</evidence>
<dbReference type="EMBL" id="CP024201">
    <property type="protein sequence ID" value="ATQ42351.1"/>
    <property type="molecule type" value="Genomic_DNA"/>
</dbReference>
<dbReference type="AlphaFoldDB" id="A0A2D2AWK8"/>
<dbReference type="PANTHER" id="PTHR42722">
    <property type="entry name" value="LEUCINE DEHYDROGENASE"/>
    <property type="match status" value="1"/>
</dbReference>